<reference evidence="11 12" key="1">
    <citation type="submission" date="2019-10" db="EMBL/GenBank/DDBJ databases">
        <title>Assembly and Annotation for the nematode Trichostrongylus colubriformis.</title>
        <authorList>
            <person name="Martin J."/>
        </authorList>
    </citation>
    <scope>NUCLEOTIDE SEQUENCE [LARGE SCALE GENOMIC DNA]</scope>
    <source>
        <strain evidence="11">G859</strain>
        <tissue evidence="11">Whole worm</tissue>
    </source>
</reference>
<dbReference type="InterPro" id="IPR027417">
    <property type="entry name" value="P-loop_NTPase"/>
</dbReference>
<dbReference type="AlphaFoldDB" id="A0AAN8EQ46"/>
<accession>A0AAN8EQ46</accession>
<dbReference type="Pfam" id="PF00225">
    <property type="entry name" value="Kinesin"/>
    <property type="match status" value="1"/>
</dbReference>
<keyword evidence="4 9" id="KW-0547">Nucleotide-binding</keyword>
<dbReference type="GO" id="GO:0008017">
    <property type="term" value="F:microtubule binding"/>
    <property type="evidence" value="ECO:0007669"/>
    <property type="project" value="InterPro"/>
</dbReference>
<keyword evidence="2" id="KW-0963">Cytoplasm</keyword>
<sequence>MDPGSAQVTLTSDGPPKVFTFDGAYYMDSTGEQIYNDIVYPLVENVIEGYNGTVFAYGQTGSGKTFSMQGVDKVPPQRGIIPRAFEHIFLATATTENMKFLIHCSYLE</sequence>
<evidence type="ECO:0000313" key="11">
    <source>
        <dbReference type="EMBL" id="KAK5966041.1"/>
    </source>
</evidence>
<dbReference type="GO" id="GO:0005874">
    <property type="term" value="C:microtubule"/>
    <property type="evidence" value="ECO:0007669"/>
    <property type="project" value="UniProtKB-KW"/>
</dbReference>
<dbReference type="Proteomes" id="UP001331761">
    <property type="component" value="Unassembled WGS sequence"/>
</dbReference>
<proteinExistence type="inferred from homology"/>
<evidence type="ECO:0000256" key="6">
    <source>
        <dbReference type="ARBA" id="ARBA00023054"/>
    </source>
</evidence>
<evidence type="ECO:0000256" key="8">
    <source>
        <dbReference type="ARBA" id="ARBA00023212"/>
    </source>
</evidence>
<dbReference type="EMBL" id="WIXE01023950">
    <property type="protein sequence ID" value="KAK5966041.1"/>
    <property type="molecule type" value="Genomic_DNA"/>
</dbReference>
<dbReference type="InterPro" id="IPR036961">
    <property type="entry name" value="Kinesin_motor_dom_sf"/>
</dbReference>
<keyword evidence="12" id="KW-1185">Reference proteome</keyword>
<evidence type="ECO:0000256" key="9">
    <source>
        <dbReference type="PROSITE-ProRule" id="PRU00283"/>
    </source>
</evidence>
<comment type="similarity">
    <text evidence="9">Belongs to the TRAFAC class myosin-kinesin ATPase superfamily. Kinesin family.</text>
</comment>
<dbReference type="PROSITE" id="PS50067">
    <property type="entry name" value="KINESIN_MOTOR_2"/>
    <property type="match status" value="1"/>
</dbReference>
<evidence type="ECO:0000256" key="2">
    <source>
        <dbReference type="ARBA" id="ARBA00022490"/>
    </source>
</evidence>
<evidence type="ECO:0000256" key="5">
    <source>
        <dbReference type="ARBA" id="ARBA00022840"/>
    </source>
</evidence>
<dbReference type="SMART" id="SM00129">
    <property type="entry name" value="KISc"/>
    <property type="match status" value="1"/>
</dbReference>
<evidence type="ECO:0000256" key="3">
    <source>
        <dbReference type="ARBA" id="ARBA00022701"/>
    </source>
</evidence>
<evidence type="ECO:0000256" key="1">
    <source>
        <dbReference type="ARBA" id="ARBA00004245"/>
    </source>
</evidence>
<feature type="domain" description="Kinesin motor" evidence="10">
    <location>
        <begin position="1"/>
        <end position="108"/>
    </location>
</feature>
<dbReference type="GO" id="GO:0003777">
    <property type="term" value="F:microtubule motor activity"/>
    <property type="evidence" value="ECO:0007669"/>
    <property type="project" value="InterPro"/>
</dbReference>
<evidence type="ECO:0000256" key="7">
    <source>
        <dbReference type="ARBA" id="ARBA00023175"/>
    </source>
</evidence>
<keyword evidence="5 9" id="KW-0067">ATP-binding</keyword>
<feature type="non-terminal residue" evidence="11">
    <location>
        <position position="108"/>
    </location>
</feature>
<dbReference type="GO" id="GO:0005524">
    <property type="term" value="F:ATP binding"/>
    <property type="evidence" value="ECO:0007669"/>
    <property type="project" value="UniProtKB-UniRule"/>
</dbReference>
<keyword evidence="3" id="KW-0493">Microtubule</keyword>
<evidence type="ECO:0000259" key="10">
    <source>
        <dbReference type="PROSITE" id="PS50067"/>
    </source>
</evidence>
<keyword evidence="7 9" id="KW-0505">Motor protein</keyword>
<evidence type="ECO:0000313" key="12">
    <source>
        <dbReference type="Proteomes" id="UP001331761"/>
    </source>
</evidence>
<organism evidence="11 12">
    <name type="scientific">Trichostrongylus colubriformis</name>
    <name type="common">Black scour worm</name>
    <dbReference type="NCBI Taxonomy" id="6319"/>
    <lineage>
        <taxon>Eukaryota</taxon>
        <taxon>Metazoa</taxon>
        <taxon>Ecdysozoa</taxon>
        <taxon>Nematoda</taxon>
        <taxon>Chromadorea</taxon>
        <taxon>Rhabditida</taxon>
        <taxon>Rhabditina</taxon>
        <taxon>Rhabditomorpha</taxon>
        <taxon>Strongyloidea</taxon>
        <taxon>Trichostrongylidae</taxon>
        <taxon>Trichostrongylus</taxon>
    </lineage>
</organism>
<evidence type="ECO:0000256" key="4">
    <source>
        <dbReference type="ARBA" id="ARBA00022741"/>
    </source>
</evidence>
<dbReference type="GO" id="GO:0007018">
    <property type="term" value="P:microtubule-based movement"/>
    <property type="evidence" value="ECO:0007669"/>
    <property type="project" value="InterPro"/>
</dbReference>
<comment type="caution">
    <text evidence="11">The sequence shown here is derived from an EMBL/GenBank/DDBJ whole genome shotgun (WGS) entry which is preliminary data.</text>
</comment>
<protein>
    <submittedName>
        <fullName evidence="11">Kinesin motor domain-containing protein</fullName>
    </submittedName>
</protein>
<keyword evidence="6" id="KW-0175">Coiled coil</keyword>
<dbReference type="Gene3D" id="3.40.850.10">
    <property type="entry name" value="Kinesin motor domain"/>
    <property type="match status" value="1"/>
</dbReference>
<name>A0AAN8EQ46_TRICO</name>
<comment type="subcellular location">
    <subcellularLocation>
        <location evidence="1">Cytoplasm</location>
        <location evidence="1">Cytoskeleton</location>
    </subcellularLocation>
</comment>
<dbReference type="SUPFAM" id="SSF52540">
    <property type="entry name" value="P-loop containing nucleoside triphosphate hydrolases"/>
    <property type="match status" value="1"/>
</dbReference>
<dbReference type="PANTHER" id="PTHR47969:SF21">
    <property type="entry name" value="KINESIN-LIKE PROTEIN"/>
    <property type="match status" value="1"/>
</dbReference>
<feature type="binding site" evidence="9">
    <location>
        <begin position="58"/>
        <end position="65"/>
    </location>
    <ligand>
        <name>ATP</name>
        <dbReference type="ChEBI" id="CHEBI:30616"/>
    </ligand>
</feature>
<gene>
    <name evidence="11" type="ORF">GCK32_020688</name>
</gene>
<keyword evidence="8" id="KW-0206">Cytoskeleton</keyword>
<dbReference type="InterPro" id="IPR027640">
    <property type="entry name" value="Kinesin-like_fam"/>
</dbReference>
<dbReference type="PANTHER" id="PTHR47969">
    <property type="entry name" value="CHROMOSOME-ASSOCIATED KINESIN KIF4A-RELATED"/>
    <property type="match status" value="1"/>
</dbReference>
<dbReference type="InterPro" id="IPR001752">
    <property type="entry name" value="Kinesin_motor_dom"/>
</dbReference>